<reference evidence="1" key="1">
    <citation type="submission" date="2023-07" db="EMBL/GenBank/DDBJ databases">
        <title>Two novel species in the genus Flavivirga.</title>
        <authorList>
            <person name="Kwon K."/>
        </authorList>
    </citation>
    <scope>NUCLEOTIDE SEQUENCE</scope>
    <source>
        <strain evidence="1">KCTC 52353</strain>
    </source>
</reference>
<evidence type="ECO:0000313" key="1">
    <source>
        <dbReference type="EMBL" id="MDO5971571.1"/>
    </source>
</evidence>
<accession>A0ABT8WEK7</accession>
<proteinExistence type="predicted"/>
<comment type="caution">
    <text evidence="1">The sequence shown here is derived from an EMBL/GenBank/DDBJ whole genome shotgun (WGS) entry which is preliminary data.</text>
</comment>
<gene>
    <name evidence="1" type="ORF">Q4Q35_17340</name>
</gene>
<organism evidence="1 2">
    <name type="scientific">Flavivirga aquimarina</name>
    <dbReference type="NCBI Taxonomy" id="2027862"/>
    <lineage>
        <taxon>Bacteria</taxon>
        <taxon>Pseudomonadati</taxon>
        <taxon>Bacteroidota</taxon>
        <taxon>Flavobacteriia</taxon>
        <taxon>Flavobacteriales</taxon>
        <taxon>Flavobacteriaceae</taxon>
        <taxon>Flavivirga</taxon>
    </lineage>
</organism>
<evidence type="ECO:0000313" key="2">
    <source>
        <dbReference type="Proteomes" id="UP001176883"/>
    </source>
</evidence>
<dbReference type="EMBL" id="JAUOEK010000163">
    <property type="protein sequence ID" value="MDO5971571.1"/>
    <property type="molecule type" value="Genomic_DNA"/>
</dbReference>
<keyword evidence="2" id="KW-1185">Reference proteome</keyword>
<sequence length="49" mass="5525">MILGSSPERLNPTREISLNNPVDVCRVYIYFTEALNQKSPSTNVDELSL</sequence>
<dbReference type="Proteomes" id="UP001176883">
    <property type="component" value="Unassembled WGS sequence"/>
</dbReference>
<name>A0ABT8WEK7_9FLAO</name>
<protein>
    <submittedName>
        <fullName evidence="1">Uncharacterized protein</fullName>
    </submittedName>
</protein>
<dbReference type="RefSeq" id="WP_303279285.1">
    <property type="nucleotide sequence ID" value="NZ_JAUOEK010000163.1"/>
</dbReference>